<dbReference type="SUPFAM" id="SSF50249">
    <property type="entry name" value="Nucleic acid-binding proteins"/>
    <property type="match status" value="1"/>
</dbReference>
<reference evidence="2 3" key="1">
    <citation type="submission" date="2014-03" db="EMBL/GenBank/DDBJ databases">
        <title>Genomics of Bifidobacteria.</title>
        <authorList>
            <person name="Ventura M."/>
            <person name="Milani C."/>
            <person name="Lugli G.A."/>
        </authorList>
    </citation>
    <scope>NUCLEOTIDE SEQUENCE [LARGE SCALE GENOMIC DNA]</scope>
    <source>
        <strain evidence="2 3">LMG 21775</strain>
    </source>
</reference>
<proteinExistence type="predicted"/>
<dbReference type="InterPro" id="IPR012340">
    <property type="entry name" value="NA-bd_OB-fold"/>
</dbReference>
<feature type="compositionally biased region" description="Basic and acidic residues" evidence="1">
    <location>
        <begin position="19"/>
        <end position="31"/>
    </location>
</feature>
<sequence length="175" mass="19942">MARQDDTTSLTDDPQTEPEQDRPSDTPDLRDGFYGFVAPDPQFTHPEGGRPRLHFKAEQEHYRPESDGTFTKLETTFHDVVAFREAAVRGFERLAKQDYFVAQGQLDTAVDKDTSVQRTRFIASQLGHDLARTRYEVDRTPRHTSIGQKAQARDTTTFQASERPNQTRFNPAIGL</sequence>
<dbReference type="AlphaFoldDB" id="A0A087CH11"/>
<name>A0A087CH11_9BIFI</name>
<comment type="caution">
    <text evidence="2">The sequence shown here is derived from an EMBL/GenBank/DDBJ whole genome shotgun (WGS) entry which is preliminary data.</text>
</comment>
<feature type="region of interest" description="Disordered" evidence="1">
    <location>
        <begin position="1"/>
        <end position="48"/>
    </location>
</feature>
<dbReference type="Gene3D" id="2.40.50.140">
    <property type="entry name" value="Nucleic acid-binding proteins"/>
    <property type="match status" value="1"/>
</dbReference>
<dbReference type="RefSeq" id="WP_051921794.1">
    <property type="nucleotide sequence ID" value="NZ_BAABVZ010000003.1"/>
</dbReference>
<organism evidence="2 3">
    <name type="scientific">Bifidobacterium psychraerophilum</name>
    <dbReference type="NCBI Taxonomy" id="218140"/>
    <lineage>
        <taxon>Bacteria</taxon>
        <taxon>Bacillati</taxon>
        <taxon>Actinomycetota</taxon>
        <taxon>Actinomycetes</taxon>
        <taxon>Bifidobacteriales</taxon>
        <taxon>Bifidobacteriaceae</taxon>
        <taxon>Bifidobacterium</taxon>
    </lineage>
</organism>
<accession>A0A087CH11</accession>
<dbReference type="OrthoDB" id="4773434at2"/>
<dbReference type="EMBL" id="JGZI01000009">
    <property type="protein sequence ID" value="KFI82561.1"/>
    <property type="molecule type" value="Genomic_DNA"/>
</dbReference>
<dbReference type="GeneID" id="98300615"/>
<evidence type="ECO:0000313" key="3">
    <source>
        <dbReference type="Proteomes" id="UP000029050"/>
    </source>
</evidence>
<evidence type="ECO:0000313" key="2">
    <source>
        <dbReference type="EMBL" id="KFI82561.1"/>
    </source>
</evidence>
<dbReference type="eggNOG" id="COG0629">
    <property type="taxonomic scope" value="Bacteria"/>
</dbReference>
<keyword evidence="3" id="KW-1185">Reference proteome</keyword>
<dbReference type="STRING" id="218140.BPSY_1411"/>
<dbReference type="Proteomes" id="UP000029050">
    <property type="component" value="Unassembled WGS sequence"/>
</dbReference>
<protein>
    <submittedName>
        <fullName evidence="2">Single-strand binding protein family</fullName>
    </submittedName>
</protein>
<evidence type="ECO:0000256" key="1">
    <source>
        <dbReference type="SAM" id="MobiDB-lite"/>
    </source>
</evidence>
<gene>
    <name evidence="2" type="ORF">BPSY_1411</name>
</gene>